<protein>
    <recommendedName>
        <fullName evidence="2">ATP-binding protein</fullName>
    </recommendedName>
</protein>
<reference evidence="1" key="1">
    <citation type="submission" date="2018-06" db="EMBL/GenBank/DDBJ databases">
        <authorList>
            <person name="Zhirakovskaya E."/>
        </authorList>
    </citation>
    <scope>NUCLEOTIDE SEQUENCE</scope>
</reference>
<evidence type="ECO:0000313" key="1">
    <source>
        <dbReference type="EMBL" id="VAW56745.1"/>
    </source>
</evidence>
<sequence length="78" mass="8965">MEINMSDIMLHISDNLDKKQRSQFETEMRDQTGVIALGYHESRPHLMIVEYNRDTTNSQNLLYAAKDHGLSAKLVGML</sequence>
<organism evidence="1">
    <name type="scientific">hydrothermal vent metagenome</name>
    <dbReference type="NCBI Taxonomy" id="652676"/>
    <lineage>
        <taxon>unclassified sequences</taxon>
        <taxon>metagenomes</taxon>
        <taxon>ecological metagenomes</taxon>
    </lineage>
</organism>
<accession>A0A3B0WLJ6</accession>
<dbReference type="EMBL" id="UOFF01000275">
    <property type="protein sequence ID" value="VAW56745.1"/>
    <property type="molecule type" value="Genomic_DNA"/>
</dbReference>
<dbReference type="AlphaFoldDB" id="A0A3B0WLJ6"/>
<evidence type="ECO:0008006" key="2">
    <source>
        <dbReference type="Google" id="ProtNLM"/>
    </source>
</evidence>
<proteinExistence type="predicted"/>
<gene>
    <name evidence="1" type="ORF">MNBD_GAMMA07-2694</name>
</gene>
<name>A0A3B0WLJ6_9ZZZZ</name>